<dbReference type="RefSeq" id="WP_311668492.1">
    <property type="nucleotide sequence ID" value="NZ_JAVREO010000011.1"/>
</dbReference>
<dbReference type="PANTHER" id="PTHR12350:SF19">
    <property type="entry name" value="SET DOMAIN-CONTAINING PROTEIN"/>
    <property type="match status" value="1"/>
</dbReference>
<dbReference type="SMART" id="SM00317">
    <property type="entry name" value="SET"/>
    <property type="match status" value="1"/>
</dbReference>
<feature type="domain" description="SET" evidence="3">
    <location>
        <begin position="30"/>
        <end position="130"/>
    </location>
</feature>
<dbReference type="Gene3D" id="2.170.270.10">
    <property type="entry name" value="SET domain"/>
    <property type="match status" value="1"/>
</dbReference>
<dbReference type="PANTHER" id="PTHR12350">
    <property type="entry name" value="HISTONE-LYSINE N-METHYLTRANSFERASE-RELATED"/>
    <property type="match status" value="1"/>
</dbReference>
<sequence length="201" mass="21509">MSHDHPASRPTTVAAPDGLGPVPAACWLHPDAEVRPSPIAGRGLFARAPLAADTVVERLGGRLIDGATLAGLTRHDSLSVGEDLHLLLAPDHPVRFGNHSCDPTLWHRDALTVVARRDIAAGEELTLDYATLTAVDDWALDCRCGADRCRGRATGLDWRRPELRAAYGRHWTPPLLARIDAATAHRPAREPTSAGDADPSA</sequence>
<evidence type="ECO:0000256" key="1">
    <source>
        <dbReference type="ARBA" id="ARBA00022679"/>
    </source>
</evidence>
<comment type="caution">
    <text evidence="5">The sequence shown here is derived from an EMBL/GenBank/DDBJ whole genome shotgun (WGS) entry which is preliminary data.</text>
</comment>
<dbReference type="Proteomes" id="UP001183410">
    <property type="component" value="Unassembled WGS sequence"/>
</dbReference>
<evidence type="ECO:0000313" key="6">
    <source>
        <dbReference type="Proteomes" id="UP001183410"/>
    </source>
</evidence>
<dbReference type="InterPro" id="IPR003616">
    <property type="entry name" value="Post-SET_dom"/>
</dbReference>
<dbReference type="InterPro" id="IPR046341">
    <property type="entry name" value="SET_dom_sf"/>
</dbReference>
<feature type="domain" description="Post-SET" evidence="4">
    <location>
        <begin position="138"/>
        <end position="154"/>
    </location>
</feature>
<dbReference type="InterPro" id="IPR053201">
    <property type="entry name" value="Flavunoidine_N-MTase"/>
</dbReference>
<name>A0ABU2JU15_9ACTN</name>
<organism evidence="5 6">
    <name type="scientific">Streptomyces chisholmiae</name>
    <dbReference type="NCBI Taxonomy" id="3075540"/>
    <lineage>
        <taxon>Bacteria</taxon>
        <taxon>Bacillati</taxon>
        <taxon>Actinomycetota</taxon>
        <taxon>Actinomycetes</taxon>
        <taxon>Kitasatosporales</taxon>
        <taxon>Streptomycetaceae</taxon>
        <taxon>Streptomyces</taxon>
    </lineage>
</organism>
<evidence type="ECO:0000259" key="4">
    <source>
        <dbReference type="PROSITE" id="PS50868"/>
    </source>
</evidence>
<dbReference type="EMBL" id="JAVREO010000011">
    <property type="protein sequence ID" value="MDT0268402.1"/>
    <property type="molecule type" value="Genomic_DNA"/>
</dbReference>
<keyword evidence="2" id="KW-0949">S-adenosyl-L-methionine</keyword>
<dbReference type="SUPFAM" id="SSF82199">
    <property type="entry name" value="SET domain"/>
    <property type="match status" value="1"/>
</dbReference>
<evidence type="ECO:0000313" key="5">
    <source>
        <dbReference type="EMBL" id="MDT0268402.1"/>
    </source>
</evidence>
<gene>
    <name evidence="5" type="ORF">RM844_19135</name>
</gene>
<dbReference type="InterPro" id="IPR001214">
    <property type="entry name" value="SET_dom"/>
</dbReference>
<evidence type="ECO:0000256" key="2">
    <source>
        <dbReference type="ARBA" id="ARBA00022691"/>
    </source>
</evidence>
<dbReference type="Pfam" id="PF00856">
    <property type="entry name" value="SET"/>
    <property type="match status" value="1"/>
</dbReference>
<dbReference type="PROSITE" id="PS50280">
    <property type="entry name" value="SET"/>
    <property type="match status" value="1"/>
</dbReference>
<protein>
    <submittedName>
        <fullName evidence="5">SET domain-containing protein-lysine N-methyltransferase</fullName>
    </submittedName>
</protein>
<keyword evidence="1" id="KW-0808">Transferase</keyword>
<dbReference type="PROSITE" id="PS50868">
    <property type="entry name" value="POST_SET"/>
    <property type="match status" value="1"/>
</dbReference>
<evidence type="ECO:0000259" key="3">
    <source>
        <dbReference type="PROSITE" id="PS50280"/>
    </source>
</evidence>
<accession>A0ABU2JU15</accession>
<proteinExistence type="predicted"/>
<reference evidence="6" key="1">
    <citation type="submission" date="2023-07" db="EMBL/GenBank/DDBJ databases">
        <title>30 novel species of actinomycetes from the DSMZ collection.</title>
        <authorList>
            <person name="Nouioui I."/>
        </authorList>
    </citation>
    <scope>NUCLEOTIDE SEQUENCE [LARGE SCALE GENOMIC DNA]</scope>
    <source>
        <strain evidence="6">DSM 44915</strain>
    </source>
</reference>
<keyword evidence="6" id="KW-1185">Reference proteome</keyword>